<dbReference type="Proteomes" id="UP000002973">
    <property type="component" value="Unassembled WGS sequence"/>
</dbReference>
<gene>
    <name evidence="2" type="ORF">HMPREF0813_00353</name>
</gene>
<dbReference type="GO" id="GO:0003677">
    <property type="term" value="F:DNA binding"/>
    <property type="evidence" value="ECO:0007669"/>
    <property type="project" value="InterPro"/>
</dbReference>
<dbReference type="SUPFAM" id="SSF47413">
    <property type="entry name" value="lambda repressor-like DNA-binding domains"/>
    <property type="match status" value="1"/>
</dbReference>
<evidence type="ECO:0000313" key="3">
    <source>
        <dbReference type="Proteomes" id="UP000002973"/>
    </source>
</evidence>
<accession>E6IZ72</accession>
<dbReference type="InterPro" id="IPR010057">
    <property type="entry name" value="Transcription_activator_Rgg_C"/>
</dbReference>
<feature type="domain" description="HTH cro/C1-type" evidence="1">
    <location>
        <begin position="25"/>
        <end position="77"/>
    </location>
</feature>
<evidence type="ECO:0000259" key="1">
    <source>
        <dbReference type="PROSITE" id="PS50943"/>
    </source>
</evidence>
<dbReference type="AlphaFoldDB" id="E6IZ72"/>
<dbReference type="CDD" id="cd00093">
    <property type="entry name" value="HTH_XRE"/>
    <property type="match status" value="1"/>
</dbReference>
<dbReference type="PANTHER" id="PTHR37038:SF13">
    <property type="entry name" value="HTH CRO_C1-TYPE DOMAIN-CONTAINING PROTEIN"/>
    <property type="match status" value="1"/>
</dbReference>
<sequence length="309" mass="36200">MPTIFTFHILHKESPMRWDIGTVYKTIRKAKGITQQEICGDWISRSNLSKFESNQSVPSYETMEFLLHQIDMSFGEFEYICNYYKPRTRQVIINQMSNHLSIVNNTELKKIAHLCEEHLKKVKHDLPIQNILSTINIIMEVREHNFSDKAKQLAEQIWTDLEKRDVWYESDFRLLGVILFFFPIETIQEITEKILTNLEKYNDYKNIKGTQASILFNLSTVYFLNNRLDDCQRITEMILPLAKQTKRYDKLGFAQVRLGICQGDDALVQKGLQLLELTEETTLLENLKEEVKQHRTSPFSHVSRGTSAS</sequence>
<evidence type="ECO:0000313" key="2">
    <source>
        <dbReference type="EMBL" id="EFU23111.1"/>
    </source>
</evidence>
<dbReference type="PROSITE" id="PS50943">
    <property type="entry name" value="HTH_CROC1"/>
    <property type="match status" value="1"/>
</dbReference>
<organism evidence="2 3">
    <name type="scientific">Streptococcus anginosus F0211</name>
    <dbReference type="NCBI Taxonomy" id="706437"/>
    <lineage>
        <taxon>Bacteria</taxon>
        <taxon>Bacillati</taxon>
        <taxon>Bacillota</taxon>
        <taxon>Bacilli</taxon>
        <taxon>Lactobacillales</taxon>
        <taxon>Streptococcaceae</taxon>
        <taxon>Streptococcus</taxon>
        <taxon>Streptococcus anginosus group</taxon>
    </lineage>
</organism>
<reference evidence="2 3" key="1">
    <citation type="submission" date="2010-11" db="EMBL/GenBank/DDBJ databases">
        <authorList>
            <person name="Weinstock G."/>
            <person name="Sodergren E."/>
            <person name="Clifton S."/>
            <person name="Fulton L."/>
            <person name="Fulton B."/>
            <person name="Courtney L."/>
            <person name="Fronick C."/>
            <person name="Harrison M."/>
            <person name="Strong C."/>
            <person name="Farmer C."/>
            <person name="Delahaunty K."/>
            <person name="Markovic C."/>
            <person name="Hall O."/>
            <person name="Minx P."/>
            <person name="Tomlinson C."/>
            <person name="Mitreva M."/>
            <person name="Hou S."/>
            <person name="Chen J."/>
            <person name="Wollam A."/>
            <person name="Pepin K.H."/>
            <person name="Johnson M."/>
            <person name="Bhonagiri V."/>
            <person name="Zhang X."/>
            <person name="Suruliraj S."/>
            <person name="Warren W."/>
            <person name="Chinwalla A."/>
            <person name="Mardis E.R."/>
            <person name="Wilson R.K."/>
        </authorList>
    </citation>
    <scope>NUCLEOTIDE SEQUENCE [LARGE SCALE GENOMIC DNA]</scope>
    <source>
        <strain evidence="2 3">F0211</strain>
    </source>
</reference>
<dbReference type="InterPro" id="IPR011990">
    <property type="entry name" value="TPR-like_helical_dom_sf"/>
</dbReference>
<dbReference type="InterPro" id="IPR053163">
    <property type="entry name" value="HTH-type_regulator_Rgg"/>
</dbReference>
<proteinExistence type="predicted"/>
<dbReference type="Gene3D" id="1.25.40.10">
    <property type="entry name" value="Tetratricopeptide repeat domain"/>
    <property type="match status" value="1"/>
</dbReference>
<dbReference type="InterPro" id="IPR010982">
    <property type="entry name" value="Lambda_DNA-bd_dom_sf"/>
</dbReference>
<dbReference type="Pfam" id="PF01381">
    <property type="entry name" value="HTH_3"/>
    <property type="match status" value="1"/>
</dbReference>
<comment type="caution">
    <text evidence="2">The sequence shown here is derived from an EMBL/GenBank/DDBJ whole genome shotgun (WGS) entry which is preliminary data.</text>
</comment>
<dbReference type="eggNOG" id="COG1396">
    <property type="taxonomic scope" value="Bacteria"/>
</dbReference>
<name>E6IZ72_STRAP</name>
<dbReference type="PANTHER" id="PTHR37038">
    <property type="entry name" value="TRANSCRIPTIONAL REGULATOR-RELATED"/>
    <property type="match status" value="1"/>
</dbReference>
<dbReference type="EMBL" id="AECT01000004">
    <property type="protein sequence ID" value="EFU23111.1"/>
    <property type="molecule type" value="Genomic_DNA"/>
</dbReference>
<dbReference type="Pfam" id="PF21259">
    <property type="entry name" value="Rgg_C"/>
    <property type="match status" value="1"/>
</dbReference>
<protein>
    <submittedName>
        <fullName evidence="2">Transcriptional activator, Rgg/GadR/MutR family domain protein</fullName>
    </submittedName>
</protein>
<dbReference type="InterPro" id="IPR001387">
    <property type="entry name" value="Cro/C1-type_HTH"/>
</dbReference>